<dbReference type="EMBL" id="VSRR010074946">
    <property type="protein sequence ID" value="MPC87587.1"/>
    <property type="molecule type" value="Genomic_DNA"/>
</dbReference>
<dbReference type="Proteomes" id="UP000324222">
    <property type="component" value="Unassembled WGS sequence"/>
</dbReference>
<dbReference type="AlphaFoldDB" id="A0A5B7J1Q5"/>
<accession>A0A5B7J1Q5</accession>
<name>A0A5B7J1Q5_PORTR</name>
<proteinExistence type="predicted"/>
<comment type="caution">
    <text evidence="1">The sequence shown here is derived from an EMBL/GenBank/DDBJ whole genome shotgun (WGS) entry which is preliminary data.</text>
</comment>
<protein>
    <submittedName>
        <fullName evidence="1">Uncharacterized protein</fullName>
    </submittedName>
</protein>
<organism evidence="1 2">
    <name type="scientific">Portunus trituberculatus</name>
    <name type="common">Swimming crab</name>
    <name type="synonym">Neptunus trituberculatus</name>
    <dbReference type="NCBI Taxonomy" id="210409"/>
    <lineage>
        <taxon>Eukaryota</taxon>
        <taxon>Metazoa</taxon>
        <taxon>Ecdysozoa</taxon>
        <taxon>Arthropoda</taxon>
        <taxon>Crustacea</taxon>
        <taxon>Multicrustacea</taxon>
        <taxon>Malacostraca</taxon>
        <taxon>Eumalacostraca</taxon>
        <taxon>Eucarida</taxon>
        <taxon>Decapoda</taxon>
        <taxon>Pleocyemata</taxon>
        <taxon>Brachyura</taxon>
        <taxon>Eubrachyura</taxon>
        <taxon>Portunoidea</taxon>
        <taxon>Portunidae</taxon>
        <taxon>Portuninae</taxon>
        <taxon>Portunus</taxon>
    </lineage>
</organism>
<reference evidence="1 2" key="1">
    <citation type="submission" date="2019-05" db="EMBL/GenBank/DDBJ databases">
        <title>Another draft genome of Portunus trituberculatus and its Hox gene families provides insights of decapod evolution.</title>
        <authorList>
            <person name="Jeong J.-H."/>
            <person name="Song I."/>
            <person name="Kim S."/>
            <person name="Choi T."/>
            <person name="Kim D."/>
            <person name="Ryu S."/>
            <person name="Kim W."/>
        </authorList>
    </citation>
    <scope>NUCLEOTIDE SEQUENCE [LARGE SCALE GENOMIC DNA]</scope>
    <source>
        <tissue evidence="1">Muscle</tissue>
    </source>
</reference>
<evidence type="ECO:0000313" key="1">
    <source>
        <dbReference type="EMBL" id="MPC87587.1"/>
    </source>
</evidence>
<gene>
    <name evidence="1" type="ORF">E2C01_082453</name>
</gene>
<evidence type="ECO:0000313" key="2">
    <source>
        <dbReference type="Proteomes" id="UP000324222"/>
    </source>
</evidence>
<keyword evidence="2" id="KW-1185">Reference proteome</keyword>
<sequence>MTIVTSAIIELLRANIHTRRFRVKRDTAGAAQEWRAPGRADLVVSEWREPAAASACASVLARLALLLFGGISRPSENFN</sequence>